<feature type="signal peptide" evidence="5">
    <location>
        <begin position="1"/>
        <end position="23"/>
    </location>
</feature>
<comment type="caution">
    <text evidence="6">The sequence shown here is derived from an EMBL/GenBank/DDBJ whole genome shotgun (WGS) entry which is preliminary data.</text>
</comment>
<dbReference type="Gene3D" id="3.40.30.10">
    <property type="entry name" value="Glutaredoxin"/>
    <property type="match status" value="1"/>
</dbReference>
<comment type="similarity">
    <text evidence="1 4">Belongs to the glutathione peroxidase family.</text>
</comment>
<gene>
    <name evidence="6" type="ORF">CVLEPA_LOCUS651</name>
</gene>
<sequence length="212" mass="24549">MASLPGLIWALIVAMTLCDFAKAQRRISSRVACNPTRSTIYDQRHYFTKLSDRSRVSLSRYRGSTWQYPLLNALHDLDGVTVLGFPCNQFGLQEPGHNSEILPILEHVRPGRGYVPNFPLFEKLEVNGDSAHPLFKYMKGQCEVITSAFPSRSRLFYDPITPFDIEWNFHKFLVDHEGKVVRRYHHNVSPTSYTIRKDIRDLLRRRATARNL</sequence>
<dbReference type="PROSITE" id="PS00763">
    <property type="entry name" value="GLUTATHIONE_PEROXID_2"/>
    <property type="match status" value="1"/>
</dbReference>
<name>A0ABP0EZX3_CLALP</name>
<keyword evidence="2 4" id="KW-0575">Peroxidase</keyword>
<dbReference type="InterPro" id="IPR036249">
    <property type="entry name" value="Thioredoxin-like_sf"/>
</dbReference>
<dbReference type="Pfam" id="PF00255">
    <property type="entry name" value="GSHPx"/>
    <property type="match status" value="1"/>
</dbReference>
<proteinExistence type="inferred from homology"/>
<dbReference type="CDD" id="cd00340">
    <property type="entry name" value="GSH_Peroxidase"/>
    <property type="match status" value="1"/>
</dbReference>
<dbReference type="PANTHER" id="PTHR11592">
    <property type="entry name" value="GLUTATHIONE PEROXIDASE"/>
    <property type="match status" value="1"/>
</dbReference>
<evidence type="ECO:0000256" key="2">
    <source>
        <dbReference type="ARBA" id="ARBA00022559"/>
    </source>
</evidence>
<feature type="chain" id="PRO_5045513482" description="Glutathione peroxidase" evidence="5">
    <location>
        <begin position="24"/>
        <end position="212"/>
    </location>
</feature>
<evidence type="ECO:0000313" key="6">
    <source>
        <dbReference type="EMBL" id="CAK8671602.1"/>
    </source>
</evidence>
<accession>A0ABP0EZX3</accession>
<evidence type="ECO:0000256" key="1">
    <source>
        <dbReference type="ARBA" id="ARBA00006926"/>
    </source>
</evidence>
<dbReference type="PANTHER" id="PTHR11592:SF81">
    <property type="entry name" value="GLUTATHIONE PEROXIDASE"/>
    <property type="match status" value="1"/>
</dbReference>
<dbReference type="InterPro" id="IPR000889">
    <property type="entry name" value="Glutathione_peroxidase"/>
</dbReference>
<reference evidence="6 7" key="1">
    <citation type="submission" date="2024-02" db="EMBL/GenBank/DDBJ databases">
        <authorList>
            <person name="Daric V."/>
            <person name="Darras S."/>
        </authorList>
    </citation>
    <scope>NUCLEOTIDE SEQUENCE [LARGE SCALE GENOMIC DNA]</scope>
</reference>
<dbReference type="SUPFAM" id="SSF52833">
    <property type="entry name" value="Thioredoxin-like"/>
    <property type="match status" value="1"/>
</dbReference>
<dbReference type="PRINTS" id="PR01011">
    <property type="entry name" value="GLUTPROXDASE"/>
</dbReference>
<keyword evidence="3 4" id="KW-0560">Oxidoreductase</keyword>
<keyword evidence="7" id="KW-1185">Reference proteome</keyword>
<evidence type="ECO:0000256" key="5">
    <source>
        <dbReference type="SAM" id="SignalP"/>
    </source>
</evidence>
<evidence type="ECO:0000256" key="3">
    <source>
        <dbReference type="ARBA" id="ARBA00023002"/>
    </source>
</evidence>
<keyword evidence="5" id="KW-0732">Signal</keyword>
<evidence type="ECO:0000256" key="4">
    <source>
        <dbReference type="RuleBase" id="RU000499"/>
    </source>
</evidence>
<organism evidence="6 7">
    <name type="scientific">Clavelina lepadiformis</name>
    <name type="common">Light-bulb sea squirt</name>
    <name type="synonym">Ascidia lepadiformis</name>
    <dbReference type="NCBI Taxonomy" id="159417"/>
    <lineage>
        <taxon>Eukaryota</taxon>
        <taxon>Metazoa</taxon>
        <taxon>Chordata</taxon>
        <taxon>Tunicata</taxon>
        <taxon>Ascidiacea</taxon>
        <taxon>Aplousobranchia</taxon>
        <taxon>Clavelinidae</taxon>
        <taxon>Clavelina</taxon>
    </lineage>
</organism>
<evidence type="ECO:0000313" key="7">
    <source>
        <dbReference type="Proteomes" id="UP001642483"/>
    </source>
</evidence>
<dbReference type="Proteomes" id="UP001642483">
    <property type="component" value="Unassembled WGS sequence"/>
</dbReference>
<dbReference type="PROSITE" id="PS51355">
    <property type="entry name" value="GLUTATHIONE_PEROXID_3"/>
    <property type="match status" value="1"/>
</dbReference>
<protein>
    <recommendedName>
        <fullName evidence="4">Glutathione peroxidase</fullName>
    </recommendedName>
</protein>
<dbReference type="InterPro" id="IPR029760">
    <property type="entry name" value="GPX_CS"/>
</dbReference>
<dbReference type="EMBL" id="CAWYQH010000001">
    <property type="protein sequence ID" value="CAK8671602.1"/>
    <property type="molecule type" value="Genomic_DNA"/>
</dbReference>